<dbReference type="AlphaFoldDB" id="A0A218XG47"/>
<reference evidence="1" key="2">
    <citation type="submission" date="2017-06" db="EMBL/GenBank/DDBJ databases">
        <title>The pomegranate genome and the genomics of punicalagin biosynthesis.</title>
        <authorList>
            <person name="Xu C."/>
        </authorList>
    </citation>
    <scope>NUCLEOTIDE SEQUENCE [LARGE SCALE GENOMIC DNA]</scope>
    <source>
        <tissue evidence="1">Fresh leaf</tissue>
    </source>
</reference>
<dbReference type="EMBL" id="PGOL01001771">
    <property type="protein sequence ID" value="PKI54751.1"/>
    <property type="molecule type" value="Genomic_DNA"/>
</dbReference>
<accession>A0A218XG47</accession>
<sequence length="273" mass="30726">MSWQLETATSISLEKDDVESFFSLDEEAVPSSIAVLEVLTDSDSSFSESESDTCYMAPEDIEEINLVNSVPHVPVLVYTSKYAKPIKVIAFLDTRAAQTIMNPEILPQKCWTPFTKHFNIASSEMFSTHLISKPIKIQFFPACFLVTRGYTHLHFDTIRLALSYHGRKGLLVVACMALLDTRSATLTTLKVRLHITGAPQVQDSVAATFHHQMAYRVHNHALDLWLLGSEEALIISVDSMNTPTYVHVPRQIFKADLVKLLLENWITNHEGLH</sequence>
<dbReference type="PANTHER" id="PTHR48435:SF1">
    <property type="entry name" value="POLYPROTEIN"/>
    <property type="match status" value="1"/>
</dbReference>
<gene>
    <name evidence="1" type="ORF">CDL15_Pgr004334</name>
    <name evidence="2" type="ORF">CRG98_024853</name>
</gene>
<dbReference type="InterPro" id="IPR053098">
    <property type="entry name" value="Petuviruses_polyprotein"/>
</dbReference>
<dbReference type="Proteomes" id="UP000197138">
    <property type="component" value="Unassembled WGS sequence"/>
</dbReference>
<proteinExistence type="predicted"/>
<dbReference type="Proteomes" id="UP000233551">
    <property type="component" value="Unassembled WGS sequence"/>
</dbReference>
<protein>
    <submittedName>
        <fullName evidence="1">Uncharacterized protein</fullName>
    </submittedName>
</protein>
<dbReference type="EMBL" id="MTKT01001810">
    <property type="protein sequence ID" value="OWM83903.1"/>
    <property type="molecule type" value="Genomic_DNA"/>
</dbReference>
<reference evidence="3" key="1">
    <citation type="journal article" date="2017" name="Plant J.">
        <title>The pomegranate (Punica granatum L.) genome and the genomics of punicalagin biosynthesis.</title>
        <authorList>
            <person name="Qin G."/>
            <person name="Xu C."/>
            <person name="Ming R."/>
            <person name="Tang H."/>
            <person name="Guyot R."/>
            <person name="Kramer E.M."/>
            <person name="Hu Y."/>
            <person name="Yi X."/>
            <person name="Qi Y."/>
            <person name="Xu X."/>
            <person name="Gao Z."/>
            <person name="Pan H."/>
            <person name="Jian J."/>
            <person name="Tian Y."/>
            <person name="Yue Z."/>
            <person name="Xu Y."/>
        </authorList>
    </citation>
    <scope>NUCLEOTIDE SEQUENCE [LARGE SCALE GENOMIC DNA]</scope>
    <source>
        <strain evidence="3">cv. Dabenzi</strain>
    </source>
</reference>
<organism evidence="1 3">
    <name type="scientific">Punica granatum</name>
    <name type="common">Pomegranate</name>
    <dbReference type="NCBI Taxonomy" id="22663"/>
    <lineage>
        <taxon>Eukaryota</taxon>
        <taxon>Viridiplantae</taxon>
        <taxon>Streptophyta</taxon>
        <taxon>Embryophyta</taxon>
        <taxon>Tracheophyta</taxon>
        <taxon>Spermatophyta</taxon>
        <taxon>Magnoliopsida</taxon>
        <taxon>eudicotyledons</taxon>
        <taxon>Gunneridae</taxon>
        <taxon>Pentapetalae</taxon>
        <taxon>rosids</taxon>
        <taxon>malvids</taxon>
        <taxon>Myrtales</taxon>
        <taxon>Lythraceae</taxon>
        <taxon>Punica</taxon>
    </lineage>
</organism>
<evidence type="ECO:0000313" key="4">
    <source>
        <dbReference type="Proteomes" id="UP000233551"/>
    </source>
</evidence>
<reference evidence="2 4" key="3">
    <citation type="submission" date="2017-11" db="EMBL/GenBank/DDBJ databases">
        <title>De-novo sequencing of pomegranate (Punica granatum L.) genome.</title>
        <authorList>
            <person name="Akparov Z."/>
            <person name="Amiraslanov A."/>
            <person name="Hajiyeva S."/>
            <person name="Abbasov M."/>
            <person name="Kaur K."/>
            <person name="Hamwieh A."/>
            <person name="Solovyev V."/>
            <person name="Salamov A."/>
            <person name="Braich B."/>
            <person name="Kosarev P."/>
            <person name="Mahmoud A."/>
            <person name="Hajiyev E."/>
            <person name="Babayeva S."/>
            <person name="Izzatullayeva V."/>
            <person name="Mammadov A."/>
            <person name="Mammadov A."/>
            <person name="Sharifova S."/>
            <person name="Ojaghi J."/>
            <person name="Eynullazada K."/>
            <person name="Bayramov B."/>
            <person name="Abdulazimova A."/>
            <person name="Shahmuradov I."/>
        </authorList>
    </citation>
    <scope>NUCLEOTIDE SEQUENCE [LARGE SCALE GENOMIC DNA]</scope>
    <source>
        <strain evidence="2">AG2017</strain>
        <strain evidence="4">cv. AG2017</strain>
        <tissue evidence="2">Leaf</tissue>
    </source>
</reference>
<evidence type="ECO:0000313" key="1">
    <source>
        <dbReference type="EMBL" id="OWM83903.1"/>
    </source>
</evidence>
<dbReference type="PANTHER" id="PTHR48435">
    <property type="entry name" value="POLYPROTEIN"/>
    <property type="match status" value="1"/>
</dbReference>
<comment type="caution">
    <text evidence="1">The sequence shown here is derived from an EMBL/GenBank/DDBJ whole genome shotgun (WGS) entry which is preliminary data.</text>
</comment>
<keyword evidence="4" id="KW-1185">Reference proteome</keyword>
<evidence type="ECO:0000313" key="3">
    <source>
        <dbReference type="Proteomes" id="UP000197138"/>
    </source>
</evidence>
<name>A0A218XG47_PUNGR</name>
<evidence type="ECO:0000313" key="2">
    <source>
        <dbReference type="EMBL" id="PKI54751.1"/>
    </source>
</evidence>